<accession>A0A7I7T296</accession>
<keyword evidence="4" id="KW-1003">Cell membrane</keyword>
<dbReference type="CDD" id="cd11480">
    <property type="entry name" value="SLC5sbd_u4"/>
    <property type="match status" value="1"/>
</dbReference>
<feature type="transmembrane region" description="Helical" evidence="10">
    <location>
        <begin position="390"/>
        <end position="418"/>
    </location>
</feature>
<feature type="transmembrane region" description="Helical" evidence="10">
    <location>
        <begin position="337"/>
        <end position="358"/>
    </location>
</feature>
<keyword evidence="8 10" id="KW-0472">Membrane</keyword>
<comment type="subcellular location">
    <subcellularLocation>
        <location evidence="1">Cell membrane</location>
        <topology evidence="1">Multi-pass membrane protein</topology>
    </subcellularLocation>
</comment>
<feature type="transmembrane region" description="Helical" evidence="10">
    <location>
        <begin position="119"/>
        <end position="137"/>
    </location>
</feature>
<evidence type="ECO:0000256" key="6">
    <source>
        <dbReference type="ARBA" id="ARBA00022847"/>
    </source>
</evidence>
<evidence type="ECO:0000256" key="9">
    <source>
        <dbReference type="RuleBase" id="RU362091"/>
    </source>
</evidence>
<evidence type="ECO:0000256" key="2">
    <source>
        <dbReference type="ARBA" id="ARBA00006434"/>
    </source>
</evidence>
<dbReference type="InterPro" id="IPR038377">
    <property type="entry name" value="Na/Glc_symporter_sf"/>
</dbReference>
<keyword evidence="12" id="KW-1185">Reference proteome</keyword>
<feature type="transmembrane region" description="Helical" evidence="10">
    <location>
        <begin position="184"/>
        <end position="204"/>
    </location>
</feature>
<dbReference type="PROSITE" id="PS50283">
    <property type="entry name" value="NA_SOLUT_SYMP_3"/>
    <property type="match status" value="1"/>
</dbReference>
<feature type="transmembrane region" description="Helical" evidence="10">
    <location>
        <begin position="48"/>
        <end position="71"/>
    </location>
</feature>
<dbReference type="PANTHER" id="PTHR48086">
    <property type="entry name" value="SODIUM/PROLINE SYMPORTER-RELATED"/>
    <property type="match status" value="1"/>
</dbReference>
<dbReference type="AlphaFoldDB" id="A0A7I7T296"/>
<keyword evidence="3" id="KW-0813">Transport</keyword>
<feature type="transmembrane region" description="Helical" evidence="10">
    <location>
        <begin position="457"/>
        <end position="478"/>
    </location>
</feature>
<dbReference type="Proteomes" id="UP000467148">
    <property type="component" value="Chromosome"/>
</dbReference>
<evidence type="ECO:0000313" key="11">
    <source>
        <dbReference type="EMBL" id="BBY62651.1"/>
    </source>
</evidence>
<keyword evidence="7 10" id="KW-1133">Transmembrane helix</keyword>
<evidence type="ECO:0000256" key="7">
    <source>
        <dbReference type="ARBA" id="ARBA00022989"/>
    </source>
</evidence>
<organism evidence="11 12">
    <name type="scientific">Mycolicibacterium helvum</name>
    <dbReference type="NCBI Taxonomy" id="1534349"/>
    <lineage>
        <taxon>Bacteria</taxon>
        <taxon>Bacillati</taxon>
        <taxon>Actinomycetota</taxon>
        <taxon>Actinomycetes</taxon>
        <taxon>Mycobacteriales</taxon>
        <taxon>Mycobacteriaceae</taxon>
        <taxon>Mycolicibacterium</taxon>
    </lineage>
</organism>
<feature type="transmembrane region" description="Helical" evidence="10">
    <location>
        <begin position="485"/>
        <end position="509"/>
    </location>
</feature>
<feature type="transmembrane region" description="Helical" evidence="10">
    <location>
        <begin position="430"/>
        <end position="451"/>
    </location>
</feature>
<comment type="similarity">
    <text evidence="2 9">Belongs to the sodium:solute symporter (SSF) (TC 2.A.21) family.</text>
</comment>
<reference evidence="11 12" key="1">
    <citation type="journal article" date="2019" name="Emerg. Microbes Infect.">
        <title>Comprehensive subspecies identification of 175 nontuberculous mycobacteria species based on 7547 genomic profiles.</title>
        <authorList>
            <person name="Matsumoto Y."/>
            <person name="Kinjo T."/>
            <person name="Motooka D."/>
            <person name="Nabeya D."/>
            <person name="Jung N."/>
            <person name="Uechi K."/>
            <person name="Horii T."/>
            <person name="Iida T."/>
            <person name="Fujita J."/>
            <person name="Nakamura S."/>
        </authorList>
    </citation>
    <scope>NUCLEOTIDE SEQUENCE [LARGE SCALE GENOMIC DNA]</scope>
    <source>
        <strain evidence="11 12">JCM 30396</strain>
    </source>
</reference>
<evidence type="ECO:0000256" key="1">
    <source>
        <dbReference type="ARBA" id="ARBA00004651"/>
    </source>
</evidence>
<dbReference type="InterPro" id="IPR050277">
    <property type="entry name" value="Sodium:Solute_Symporter"/>
</dbReference>
<dbReference type="KEGG" id="mhev:MHEL_08940"/>
<evidence type="ECO:0000256" key="4">
    <source>
        <dbReference type="ARBA" id="ARBA00022475"/>
    </source>
</evidence>
<dbReference type="GO" id="GO:0015123">
    <property type="term" value="F:acetate transmembrane transporter activity"/>
    <property type="evidence" value="ECO:0007669"/>
    <property type="project" value="TreeGrafter"/>
</dbReference>
<feature type="transmembrane region" description="Helical" evidence="10">
    <location>
        <begin position="521"/>
        <end position="540"/>
    </location>
</feature>
<evidence type="ECO:0000256" key="5">
    <source>
        <dbReference type="ARBA" id="ARBA00022692"/>
    </source>
</evidence>
<feature type="transmembrane region" description="Helical" evidence="10">
    <location>
        <begin position="78"/>
        <end position="99"/>
    </location>
</feature>
<dbReference type="InterPro" id="IPR001734">
    <property type="entry name" value="Na/solute_symporter"/>
</dbReference>
<gene>
    <name evidence="11" type="ORF">MHEL_08940</name>
</gene>
<dbReference type="Gene3D" id="1.20.1730.10">
    <property type="entry name" value="Sodium/glucose cotransporter"/>
    <property type="match status" value="1"/>
</dbReference>
<protein>
    <submittedName>
        <fullName evidence="11">Cation acetate symporter</fullName>
    </submittedName>
</protein>
<keyword evidence="5 10" id="KW-0812">Transmembrane</keyword>
<dbReference type="GO" id="GO:0015293">
    <property type="term" value="F:symporter activity"/>
    <property type="evidence" value="ECO:0007669"/>
    <property type="project" value="UniProtKB-KW"/>
</dbReference>
<evidence type="ECO:0000313" key="12">
    <source>
        <dbReference type="Proteomes" id="UP000467148"/>
    </source>
</evidence>
<keyword evidence="6" id="KW-0769">Symport</keyword>
<evidence type="ECO:0000256" key="3">
    <source>
        <dbReference type="ARBA" id="ARBA00022448"/>
    </source>
</evidence>
<name>A0A7I7T296_9MYCO</name>
<proteinExistence type="inferred from homology"/>
<dbReference type="GO" id="GO:0006847">
    <property type="term" value="P:plasma membrane acetate transport"/>
    <property type="evidence" value="ECO:0007669"/>
    <property type="project" value="TreeGrafter"/>
</dbReference>
<evidence type="ECO:0000256" key="10">
    <source>
        <dbReference type="SAM" id="Phobius"/>
    </source>
</evidence>
<feature type="transmembrane region" description="Helical" evidence="10">
    <location>
        <begin position="149"/>
        <end position="172"/>
    </location>
</feature>
<dbReference type="EMBL" id="AP022596">
    <property type="protein sequence ID" value="BBY62651.1"/>
    <property type="molecule type" value="Genomic_DNA"/>
</dbReference>
<feature type="transmembrane region" description="Helical" evidence="10">
    <location>
        <begin position="303"/>
        <end position="325"/>
    </location>
</feature>
<dbReference type="GO" id="GO:0005886">
    <property type="term" value="C:plasma membrane"/>
    <property type="evidence" value="ECO:0007669"/>
    <property type="project" value="UniProtKB-SubCell"/>
</dbReference>
<evidence type="ECO:0000256" key="8">
    <source>
        <dbReference type="ARBA" id="ARBA00023136"/>
    </source>
</evidence>
<dbReference type="Pfam" id="PF00474">
    <property type="entry name" value="SSF"/>
    <property type="match status" value="2"/>
</dbReference>
<dbReference type="RefSeq" id="WP_163746430.1">
    <property type="nucleotide sequence ID" value="NZ_AP022596.1"/>
</dbReference>
<sequence>MTSTATALTAGGLLASAVATVAVGAYGIRLSRTTSDFLVASRTVGPRWNAAAISGEYLSAASFLGVAGLIAKYGADALWYPVGFTAGYLGLLLFVSAPLRRSGAYTVPDFAEFRLGSSRVRRVAMVVVVTVCILYLIPQYQGAGIALKALLGVPVWLGPLAVGGIVIANVVGGGMRSITFVQAFQYWLKLTAVAAPALVLLVHFGHEHPQLGGPLAPTVDQQTVVTIDTDVVVTVADPTGLTVSGPAHNGTLGSPGEYSLPTGTTLTLAAGAHTPVVSGAPANGAAWIQSGGGLGGKHPLYQVFSIMVATFLGAMGLPHVLVRFYTNPDGRAARRTALSVIVLLSLFYLFPVLLGVFARLYVPQLLITGKADAAVLLLPSAAIAGLPGELIAALVAAGAIAAFLATSSGLLVSIAGSLSTDVLRGRVSDFRAAALVAGLIPIPLSLVAPTLELSRGVGLAFAVAASTLCPLLVLGIWWRGLTAAGAIAGLVVGALASGAAILVAVTGWVDDEVLGGWLTALIGYPAAVTVPLAFATMALVSRLTRGDAPADVARIFARMHVPERLGMGVERVPRG</sequence>
<dbReference type="PANTHER" id="PTHR48086:SF6">
    <property type="entry name" value="CATION_ACETATE SYMPORTER ACTP"/>
    <property type="match status" value="1"/>
</dbReference>